<gene>
    <name evidence="1" type="ORF">E2C01_026186</name>
</gene>
<evidence type="ECO:0000313" key="2">
    <source>
        <dbReference type="Proteomes" id="UP000324222"/>
    </source>
</evidence>
<organism evidence="1 2">
    <name type="scientific">Portunus trituberculatus</name>
    <name type="common">Swimming crab</name>
    <name type="synonym">Neptunus trituberculatus</name>
    <dbReference type="NCBI Taxonomy" id="210409"/>
    <lineage>
        <taxon>Eukaryota</taxon>
        <taxon>Metazoa</taxon>
        <taxon>Ecdysozoa</taxon>
        <taxon>Arthropoda</taxon>
        <taxon>Crustacea</taxon>
        <taxon>Multicrustacea</taxon>
        <taxon>Malacostraca</taxon>
        <taxon>Eumalacostraca</taxon>
        <taxon>Eucarida</taxon>
        <taxon>Decapoda</taxon>
        <taxon>Pleocyemata</taxon>
        <taxon>Brachyura</taxon>
        <taxon>Eubrachyura</taxon>
        <taxon>Portunoidea</taxon>
        <taxon>Portunidae</taxon>
        <taxon>Portuninae</taxon>
        <taxon>Portunus</taxon>
    </lineage>
</organism>
<dbReference type="AlphaFoldDB" id="A0A5B7EHI1"/>
<comment type="caution">
    <text evidence="1">The sequence shown here is derived from an EMBL/GenBank/DDBJ whole genome shotgun (WGS) entry which is preliminary data.</text>
</comment>
<keyword evidence="2" id="KW-1185">Reference proteome</keyword>
<dbReference type="Proteomes" id="UP000324222">
    <property type="component" value="Unassembled WGS sequence"/>
</dbReference>
<reference evidence="1 2" key="1">
    <citation type="submission" date="2019-05" db="EMBL/GenBank/DDBJ databases">
        <title>Another draft genome of Portunus trituberculatus and its Hox gene families provides insights of decapod evolution.</title>
        <authorList>
            <person name="Jeong J.-H."/>
            <person name="Song I."/>
            <person name="Kim S."/>
            <person name="Choi T."/>
            <person name="Kim D."/>
            <person name="Ryu S."/>
            <person name="Kim W."/>
        </authorList>
    </citation>
    <scope>NUCLEOTIDE SEQUENCE [LARGE SCALE GENOMIC DNA]</scope>
    <source>
        <tissue evidence="1">Muscle</tissue>
    </source>
</reference>
<dbReference type="EMBL" id="VSRR010002710">
    <property type="protein sequence ID" value="MPC32855.1"/>
    <property type="molecule type" value="Genomic_DNA"/>
</dbReference>
<accession>A0A5B7EHI1</accession>
<name>A0A5B7EHI1_PORTR</name>
<dbReference type="OrthoDB" id="6776738at2759"/>
<evidence type="ECO:0000313" key="1">
    <source>
        <dbReference type="EMBL" id="MPC32855.1"/>
    </source>
</evidence>
<proteinExistence type="predicted"/>
<sequence length="165" mass="18365">MVWYKPEITCDREETNVGKVLQLLGDKDNGGREGRLSVPWSPSAVSQVVVMLVALGTPAPTGIRMTGLAAVKGKILDGQVVGLQGDVRKLVRASSSGDEGQLIIRACSRFVYETPELEEQQFSAMLEIISICCEHHREHIIADPFFHFKSMFYIIFLAVRRKGQF</sequence>
<protein>
    <submittedName>
        <fullName evidence="1">Uncharacterized protein</fullName>
    </submittedName>
</protein>